<accession>A0A5S3WZL6</accession>
<evidence type="ECO:0000313" key="2">
    <source>
        <dbReference type="EMBL" id="TMP37372.1"/>
    </source>
</evidence>
<comment type="caution">
    <text evidence="2">The sequence shown here is derived from an EMBL/GenBank/DDBJ whole genome shotgun (WGS) entry which is preliminary data.</text>
</comment>
<dbReference type="Proteomes" id="UP000306719">
    <property type="component" value="Unassembled WGS sequence"/>
</dbReference>
<dbReference type="InterPro" id="IPR001646">
    <property type="entry name" value="5peptide_repeat"/>
</dbReference>
<keyword evidence="1" id="KW-1133">Transmembrane helix</keyword>
<gene>
    <name evidence="2" type="ORF">CWB98_11635</name>
</gene>
<protein>
    <recommendedName>
        <fullName evidence="4">Pentapeptide repeat-containing protein</fullName>
    </recommendedName>
</protein>
<keyword evidence="1" id="KW-0812">Transmembrane</keyword>
<dbReference type="OrthoDB" id="7366205at2"/>
<evidence type="ECO:0000313" key="3">
    <source>
        <dbReference type="Proteomes" id="UP000306719"/>
    </source>
</evidence>
<dbReference type="Gene3D" id="2.160.20.80">
    <property type="entry name" value="E3 ubiquitin-protein ligase SopA"/>
    <property type="match status" value="1"/>
</dbReference>
<evidence type="ECO:0000256" key="1">
    <source>
        <dbReference type="SAM" id="Phobius"/>
    </source>
</evidence>
<dbReference type="RefSeq" id="WP_138545011.1">
    <property type="nucleotide sequence ID" value="NZ_PNCJ01000015.1"/>
</dbReference>
<proteinExistence type="predicted"/>
<feature type="transmembrane region" description="Helical" evidence="1">
    <location>
        <begin position="344"/>
        <end position="364"/>
    </location>
</feature>
<dbReference type="EMBL" id="PNCJ01000015">
    <property type="protein sequence ID" value="TMP37372.1"/>
    <property type="molecule type" value="Genomic_DNA"/>
</dbReference>
<reference evidence="2 3" key="1">
    <citation type="submission" date="2018-01" db="EMBL/GenBank/DDBJ databases">
        <authorList>
            <person name="Paulsen S."/>
            <person name="Gram L.K."/>
        </authorList>
    </citation>
    <scope>NUCLEOTIDE SEQUENCE [LARGE SCALE GENOMIC DNA]</scope>
    <source>
        <strain evidence="2 3">S2599</strain>
    </source>
</reference>
<reference evidence="3" key="2">
    <citation type="submission" date="2019-06" db="EMBL/GenBank/DDBJ databases">
        <title>Co-occurence of chitin degradation, pigmentation and bioactivity in marine Pseudoalteromonas.</title>
        <authorList>
            <person name="Sonnenschein E.C."/>
            <person name="Bech P.K."/>
        </authorList>
    </citation>
    <scope>NUCLEOTIDE SEQUENCE [LARGE SCALE GENOMIC DNA]</scope>
    <source>
        <strain evidence="3">S2599</strain>
    </source>
</reference>
<keyword evidence="1" id="KW-0472">Membrane</keyword>
<sequence length="462" mass="52455">MEKELEREQMSQADKVTKLEGDDAILLWLKGKDAWNNWMKDNPGAEVSFEGVDFDYAALKKRFPNNKDLEVLIAKQPVEQPIFSFEGYKFSGVADFGKATFRGTAYFREATFVLDVCFRDASFSKKVDFRSAIFCKPVDFEGATFDDDASFSYSVFNSIVNFREVAFNGNANFGCATFNCGALFRKVTFGSKVSFLATNISEVLEFTSSLFESSFEFSPAKAEKITVLDFTGASFEKLFILSGYYKCIPDLRQTKTIHHIDLSQFIIKPKRGLVIGLGYTKYFISDDVERLCRLKEIASSNKDHKRMLAFNADELRHSRWIEGNPLKYILNLLYSITSNYGQSVFRPMLLLILSIIMFAHFTFIEAKLLKSELSTEVIEIPLEQNSASLVGRHLDEKAALTVSIATVAPFISISKGARERALTELFGDKLPSSYDLYSYLHAFMSFIFIFLIGLGLRNRFRI</sequence>
<dbReference type="Pfam" id="PF13576">
    <property type="entry name" value="Pentapeptide_3"/>
    <property type="match status" value="2"/>
</dbReference>
<dbReference type="AlphaFoldDB" id="A0A5S3WZL6"/>
<name>A0A5S3WZL6_9GAMM</name>
<evidence type="ECO:0008006" key="4">
    <source>
        <dbReference type="Google" id="ProtNLM"/>
    </source>
</evidence>
<feature type="transmembrane region" description="Helical" evidence="1">
    <location>
        <begin position="437"/>
        <end position="456"/>
    </location>
</feature>
<organism evidence="2 3">
    <name type="scientific">Pseudoalteromonas rubra</name>
    <dbReference type="NCBI Taxonomy" id="43658"/>
    <lineage>
        <taxon>Bacteria</taxon>
        <taxon>Pseudomonadati</taxon>
        <taxon>Pseudomonadota</taxon>
        <taxon>Gammaproteobacteria</taxon>
        <taxon>Alteromonadales</taxon>
        <taxon>Pseudoalteromonadaceae</taxon>
        <taxon>Pseudoalteromonas</taxon>
    </lineage>
</organism>